<protein>
    <submittedName>
        <fullName evidence="2">Calponin-homology (CH) domain-containing protein</fullName>
    </submittedName>
</protein>
<accession>A0AC34QXZ2</accession>
<organism evidence="1 2">
    <name type="scientific">Panagrolaimus sp. JU765</name>
    <dbReference type="NCBI Taxonomy" id="591449"/>
    <lineage>
        <taxon>Eukaryota</taxon>
        <taxon>Metazoa</taxon>
        <taxon>Ecdysozoa</taxon>
        <taxon>Nematoda</taxon>
        <taxon>Chromadorea</taxon>
        <taxon>Rhabditida</taxon>
        <taxon>Tylenchina</taxon>
        <taxon>Panagrolaimomorpha</taxon>
        <taxon>Panagrolaimoidea</taxon>
        <taxon>Panagrolaimidae</taxon>
        <taxon>Panagrolaimus</taxon>
    </lineage>
</organism>
<dbReference type="Proteomes" id="UP000887576">
    <property type="component" value="Unplaced"/>
</dbReference>
<name>A0AC34QXZ2_9BILA</name>
<evidence type="ECO:0000313" key="2">
    <source>
        <dbReference type="WBParaSite" id="JU765_v2.g20241.t1"/>
    </source>
</evidence>
<reference evidence="2" key="1">
    <citation type="submission" date="2022-11" db="UniProtKB">
        <authorList>
            <consortium name="WormBaseParasite"/>
        </authorList>
    </citation>
    <scope>IDENTIFICATION</scope>
</reference>
<evidence type="ECO:0000313" key="1">
    <source>
        <dbReference type="Proteomes" id="UP000887576"/>
    </source>
</evidence>
<dbReference type="WBParaSite" id="JU765_v2.g20241.t1">
    <property type="protein sequence ID" value="JU765_v2.g20241.t1"/>
    <property type="gene ID" value="JU765_v2.g20241"/>
</dbReference>
<sequence>MKLLELIFEEKIGEPNQGTTRFQKGDNLNICLNFLKSKGIQFENIGAEDILEGNEMLILGLFWTIMRGFIEKTDSNFKFHIVETNENDELLKWCKMKTYSYKNVKIEDFSNSWNSGLGFNALIHAYFPELINYDNLNPENPIENLNNAFTVAFENFLIPKILDAEDVVVSTPDEKSIIAYLSLYHKYFTKRKKTLSKRIKILPKKIEIVKKTEKSSESTPTTPITPEINRTEFVNSSCNFCQFKKMEFKGIVHNATIYLEILVSETKEHDCLYKPKRPRFLAMVSKGNLF</sequence>
<proteinExistence type="predicted"/>